<comment type="caution">
    <text evidence="2">The sequence shown here is derived from an EMBL/GenBank/DDBJ whole genome shotgun (WGS) entry which is preliminary data.</text>
</comment>
<dbReference type="EMBL" id="VSSQ01046735">
    <property type="protein sequence ID" value="MPN00699.1"/>
    <property type="molecule type" value="Genomic_DNA"/>
</dbReference>
<dbReference type="PANTHER" id="PTHR37103">
    <property type="entry name" value="PUTATIVE-RELATED"/>
    <property type="match status" value="1"/>
</dbReference>
<gene>
    <name evidence="2" type="ORF">SDC9_147895</name>
</gene>
<dbReference type="CDD" id="cd21173">
    <property type="entry name" value="NucC-like"/>
    <property type="match status" value="1"/>
</dbReference>
<reference evidence="2" key="1">
    <citation type="submission" date="2019-08" db="EMBL/GenBank/DDBJ databases">
        <authorList>
            <person name="Kucharzyk K."/>
            <person name="Murdoch R.W."/>
            <person name="Higgins S."/>
            <person name="Loffler F."/>
        </authorList>
    </citation>
    <scope>NUCLEOTIDE SEQUENCE</scope>
</reference>
<name>A0A645EHS5_9ZZZZ</name>
<dbReference type="AlphaFoldDB" id="A0A645EHS5"/>
<proteinExistence type="predicted"/>
<sequence>MSLLDYHKTTTKELLALTNKVRSLITHWGEEGRYKEAVLKNIIRRFLPEKYTIGTGFVIKQTRTRGEHLSSRQIDLLIYDNDSPILFKEGDFVIVTPDAVRGIIEIKANLQNQQLSEIVRQANENGKFIFSGKKDKKQPFFNGIFSYEGYNRFNIDNFTSTYLAGNQQFLGDDNFKKFAVNHVALNKDWFIKLWEDEALPHSLYNIEDLAFPFFISNLTDILSNKSIKRNNFIWYATDKELNLVRLF</sequence>
<evidence type="ECO:0000259" key="1">
    <source>
        <dbReference type="Pfam" id="PF20247"/>
    </source>
</evidence>
<dbReference type="InterPro" id="IPR046537">
    <property type="entry name" value="DUF6602"/>
</dbReference>
<accession>A0A645EHS5</accession>
<protein>
    <recommendedName>
        <fullName evidence="1">DUF6602 domain-containing protein</fullName>
    </recommendedName>
</protein>
<evidence type="ECO:0000313" key="2">
    <source>
        <dbReference type="EMBL" id="MPN00699.1"/>
    </source>
</evidence>
<dbReference type="PANTHER" id="PTHR37103:SF1">
    <property type="entry name" value="DUF6602 DOMAIN-CONTAINING PROTEIN"/>
    <property type="match status" value="1"/>
</dbReference>
<dbReference type="Pfam" id="PF20247">
    <property type="entry name" value="DUF6602"/>
    <property type="match status" value="1"/>
</dbReference>
<organism evidence="2">
    <name type="scientific">bioreactor metagenome</name>
    <dbReference type="NCBI Taxonomy" id="1076179"/>
    <lineage>
        <taxon>unclassified sequences</taxon>
        <taxon>metagenomes</taxon>
        <taxon>ecological metagenomes</taxon>
    </lineage>
</organism>
<feature type="domain" description="DUF6602" evidence="1">
    <location>
        <begin position="21"/>
        <end position="123"/>
    </location>
</feature>